<feature type="region of interest" description="Disordered" evidence="1">
    <location>
        <begin position="229"/>
        <end position="251"/>
    </location>
</feature>
<evidence type="ECO:0000256" key="1">
    <source>
        <dbReference type="SAM" id="MobiDB-lite"/>
    </source>
</evidence>
<keyword evidence="3" id="KW-1185">Reference proteome</keyword>
<dbReference type="AlphaFoldDB" id="A0A9P6HLX2"/>
<accession>A0A9P6HLX2</accession>
<proteinExistence type="predicted"/>
<reference evidence="2" key="2">
    <citation type="submission" date="2020-11" db="EMBL/GenBank/DDBJ databases">
        <authorList>
            <consortium name="DOE Joint Genome Institute"/>
            <person name="Kuo A."/>
            <person name="Miyauchi S."/>
            <person name="Kiss E."/>
            <person name="Drula E."/>
            <person name="Kohler A."/>
            <person name="Sanchez-Garcia M."/>
            <person name="Andreopoulos B."/>
            <person name="Barry K.W."/>
            <person name="Bonito G."/>
            <person name="Buee M."/>
            <person name="Carver A."/>
            <person name="Chen C."/>
            <person name="Cichocki N."/>
            <person name="Clum A."/>
            <person name="Culley D."/>
            <person name="Crous P.W."/>
            <person name="Fauchery L."/>
            <person name="Girlanda M."/>
            <person name="Hayes R."/>
            <person name="Keri Z."/>
            <person name="Labutti K."/>
            <person name="Lipzen A."/>
            <person name="Lombard V."/>
            <person name="Magnuson J."/>
            <person name="Maillard F."/>
            <person name="Morin E."/>
            <person name="Murat C."/>
            <person name="Nolan M."/>
            <person name="Ohm R."/>
            <person name="Pangilinan J."/>
            <person name="Pereira M."/>
            <person name="Perotto S."/>
            <person name="Peter M."/>
            <person name="Riley R."/>
            <person name="Sitrit Y."/>
            <person name="Stielow B."/>
            <person name="Szollosi G."/>
            <person name="Zifcakova L."/>
            <person name="Stursova M."/>
            <person name="Spatafora J.W."/>
            <person name="Tedersoo L."/>
            <person name="Vaario L.-M."/>
            <person name="Yamada A."/>
            <person name="Yan M."/>
            <person name="Wang P."/>
            <person name="Xu J."/>
            <person name="Bruns T."/>
            <person name="Baldrian P."/>
            <person name="Vilgalys R."/>
            <person name="Henrissat B."/>
            <person name="Grigoriev I.V."/>
            <person name="Hibbett D."/>
            <person name="Nagy L.G."/>
            <person name="Martin F.M."/>
        </authorList>
    </citation>
    <scope>NUCLEOTIDE SEQUENCE</scope>
    <source>
        <strain evidence="2">UH-Tt-Lm1</strain>
    </source>
</reference>
<reference evidence="2" key="1">
    <citation type="journal article" date="2020" name="Nat. Commun.">
        <title>Large-scale genome sequencing of mycorrhizal fungi provides insights into the early evolution of symbiotic traits.</title>
        <authorList>
            <person name="Miyauchi S."/>
            <person name="Kiss E."/>
            <person name="Kuo A."/>
            <person name="Drula E."/>
            <person name="Kohler A."/>
            <person name="Sanchez-Garcia M."/>
            <person name="Morin E."/>
            <person name="Andreopoulos B."/>
            <person name="Barry K.W."/>
            <person name="Bonito G."/>
            <person name="Buee M."/>
            <person name="Carver A."/>
            <person name="Chen C."/>
            <person name="Cichocki N."/>
            <person name="Clum A."/>
            <person name="Culley D."/>
            <person name="Crous P.W."/>
            <person name="Fauchery L."/>
            <person name="Girlanda M."/>
            <person name="Hayes R.D."/>
            <person name="Keri Z."/>
            <person name="LaButti K."/>
            <person name="Lipzen A."/>
            <person name="Lombard V."/>
            <person name="Magnuson J."/>
            <person name="Maillard F."/>
            <person name="Murat C."/>
            <person name="Nolan M."/>
            <person name="Ohm R.A."/>
            <person name="Pangilinan J."/>
            <person name="Pereira M.F."/>
            <person name="Perotto S."/>
            <person name="Peter M."/>
            <person name="Pfister S."/>
            <person name="Riley R."/>
            <person name="Sitrit Y."/>
            <person name="Stielow J.B."/>
            <person name="Szollosi G."/>
            <person name="Zifcakova L."/>
            <person name="Stursova M."/>
            <person name="Spatafora J.W."/>
            <person name="Tedersoo L."/>
            <person name="Vaario L.M."/>
            <person name="Yamada A."/>
            <person name="Yan M."/>
            <person name="Wang P."/>
            <person name="Xu J."/>
            <person name="Bruns T."/>
            <person name="Baldrian P."/>
            <person name="Vilgalys R."/>
            <person name="Dunand C."/>
            <person name="Henrissat B."/>
            <person name="Grigoriev I.V."/>
            <person name="Hibbett D."/>
            <person name="Nagy L.G."/>
            <person name="Martin F.M."/>
        </authorList>
    </citation>
    <scope>NUCLEOTIDE SEQUENCE</scope>
    <source>
        <strain evidence="2">UH-Tt-Lm1</strain>
    </source>
</reference>
<protein>
    <submittedName>
        <fullName evidence="2">Uncharacterized protein</fullName>
    </submittedName>
</protein>
<dbReference type="OrthoDB" id="3222453at2759"/>
<organism evidence="2 3">
    <name type="scientific">Thelephora terrestris</name>
    <dbReference type="NCBI Taxonomy" id="56493"/>
    <lineage>
        <taxon>Eukaryota</taxon>
        <taxon>Fungi</taxon>
        <taxon>Dikarya</taxon>
        <taxon>Basidiomycota</taxon>
        <taxon>Agaricomycotina</taxon>
        <taxon>Agaricomycetes</taxon>
        <taxon>Thelephorales</taxon>
        <taxon>Thelephoraceae</taxon>
        <taxon>Thelephora</taxon>
    </lineage>
</organism>
<evidence type="ECO:0000313" key="2">
    <source>
        <dbReference type="EMBL" id="KAF9789175.1"/>
    </source>
</evidence>
<dbReference type="Proteomes" id="UP000736335">
    <property type="component" value="Unassembled WGS sequence"/>
</dbReference>
<comment type="caution">
    <text evidence="2">The sequence shown here is derived from an EMBL/GenBank/DDBJ whole genome shotgun (WGS) entry which is preliminary data.</text>
</comment>
<feature type="region of interest" description="Disordered" evidence="1">
    <location>
        <begin position="284"/>
        <end position="331"/>
    </location>
</feature>
<feature type="compositionally biased region" description="Basic and acidic residues" evidence="1">
    <location>
        <begin position="229"/>
        <end position="239"/>
    </location>
</feature>
<evidence type="ECO:0000313" key="3">
    <source>
        <dbReference type="Proteomes" id="UP000736335"/>
    </source>
</evidence>
<gene>
    <name evidence="2" type="ORF">BJ322DRAFT_526146</name>
</gene>
<dbReference type="EMBL" id="WIUZ02000003">
    <property type="protein sequence ID" value="KAF9789175.1"/>
    <property type="molecule type" value="Genomic_DNA"/>
</dbReference>
<name>A0A9P6HLX2_9AGAM</name>
<sequence>MAQPAWKIYEERMERLRYGHALWEPSPTSQHTRIRIGDVGFIREGRFHFMFSAALPRGNRTLGVDVPSTFVELTVRDGETQQDQPRAPGCVGAMTYRRVVAGLRLSFTEPVIKSLEPGLNFSVEHTGESGAALTTRHESYNEDAQLDMRFRKYTKLHYESWVEFARLKEYGENLRPVLVSGFDMTKDFAMMAYSNSNTSVQAGADCHTPMFGSASVSAEFTWRTVCTPHFKDGPKERRPPGLRPSQAGAGTPPTEYNQCIFVRYYTMRSEFGIFPRVIRAAAGPKDLGSGENRGETFPELTVRSGAGPVSAERDPGEQWSLATDDTGPEPDMVIRNEPYDEDRDSWDIVADYVFQNSNAKRVLMHHKDLAGILVVGDITSADSNFHALADGR</sequence>